<reference evidence="1 2" key="1">
    <citation type="submission" date="2018-06" db="EMBL/GenBank/DDBJ databases">
        <title>Halonotius sp. F13-13 a new haloarchaeeon isolated from a solar saltern from Isla Cristina, Huelva, Spain.</title>
        <authorList>
            <person name="Duran-Viseras A."/>
            <person name="Sanchez-Porro C."/>
            <person name="Ventosa A."/>
        </authorList>
    </citation>
    <scope>NUCLEOTIDE SEQUENCE [LARGE SCALE GENOMIC DNA]</scope>
    <source>
        <strain evidence="1 2">F13-13</strain>
    </source>
</reference>
<keyword evidence="2" id="KW-1185">Reference proteome</keyword>
<evidence type="ECO:0008006" key="3">
    <source>
        <dbReference type="Google" id="ProtNLM"/>
    </source>
</evidence>
<comment type="caution">
    <text evidence="1">The sequence shown here is derived from an EMBL/GenBank/DDBJ whole genome shotgun (WGS) entry which is preliminary data.</text>
</comment>
<evidence type="ECO:0000313" key="1">
    <source>
        <dbReference type="EMBL" id="RJX43733.1"/>
    </source>
</evidence>
<sequence length="199" mass="20310">MKYTMRLTRRNALIGLGTVAAGAGVIGGTGAFTSVQADRSVSVTTTGDSDAALQISPATDGATPSEGNLTVNADEYTNATGVNTLDGDTLSISLDSVNLDAETRIEDLFVVVNNGPQAVNLDFQIAGSSFSDLVGTDGSISLTVSGDSDYELATDSWVPGTAISLGQGGASPAFGLELDIPEATNQDTFDLELVIRAQA</sequence>
<evidence type="ECO:0000313" key="2">
    <source>
        <dbReference type="Proteomes" id="UP000276588"/>
    </source>
</evidence>
<organism evidence="1 2">
    <name type="scientific">Halonotius aquaticus</name>
    <dbReference type="NCBI Taxonomy" id="2216978"/>
    <lineage>
        <taxon>Archaea</taxon>
        <taxon>Methanobacteriati</taxon>
        <taxon>Methanobacteriota</taxon>
        <taxon>Stenosarchaea group</taxon>
        <taxon>Halobacteria</taxon>
        <taxon>Halobacteriales</taxon>
        <taxon>Haloferacaceae</taxon>
        <taxon>Halonotius</taxon>
    </lineage>
</organism>
<gene>
    <name evidence="1" type="ORF">DM826_05640</name>
</gene>
<dbReference type="InterPro" id="IPR006311">
    <property type="entry name" value="TAT_signal"/>
</dbReference>
<proteinExistence type="predicted"/>
<dbReference type="PROSITE" id="PS51318">
    <property type="entry name" value="TAT"/>
    <property type="match status" value="1"/>
</dbReference>
<accession>A0A3A6PNF7</accession>
<dbReference type="EMBL" id="QKNY01000007">
    <property type="protein sequence ID" value="RJX43733.1"/>
    <property type="molecule type" value="Genomic_DNA"/>
</dbReference>
<dbReference type="AlphaFoldDB" id="A0A3A6PNF7"/>
<dbReference type="RefSeq" id="WP_120102419.1">
    <property type="nucleotide sequence ID" value="NZ_QKNY01000007.1"/>
</dbReference>
<name>A0A3A6PNF7_9EURY</name>
<dbReference type="Proteomes" id="UP000276588">
    <property type="component" value="Unassembled WGS sequence"/>
</dbReference>
<protein>
    <recommendedName>
        <fullName evidence="3">SipW-cognate class signal peptide</fullName>
    </recommendedName>
</protein>